<dbReference type="Proteomes" id="UP000641588">
    <property type="component" value="Unassembled WGS sequence"/>
</dbReference>
<reference evidence="1" key="1">
    <citation type="submission" date="2019-10" db="EMBL/GenBank/DDBJ databases">
        <title>Description of Paenibacillus glebae sp. nov.</title>
        <authorList>
            <person name="Carlier A."/>
            <person name="Qi S."/>
        </authorList>
    </citation>
    <scope>NUCLEOTIDE SEQUENCE</scope>
    <source>
        <strain evidence="1">LMG 31456</strain>
    </source>
</reference>
<comment type="caution">
    <text evidence="1">The sequence shown here is derived from an EMBL/GenBank/DDBJ whole genome shotgun (WGS) entry which is preliminary data.</text>
</comment>
<protein>
    <submittedName>
        <fullName evidence="1">Paeninodin family lasso peptide</fullName>
    </submittedName>
</protein>
<name>A0A972GUF5_9BACL</name>
<sequence>MKGVDFMKKEWAPPSLEVLDVSMTMVLVEPPPGHDDPRIDPFGS</sequence>
<dbReference type="NCBIfam" id="NF033524">
    <property type="entry name" value="lasso_PadeA_fam"/>
    <property type="match status" value="1"/>
</dbReference>
<dbReference type="EMBL" id="WHOD01000055">
    <property type="protein sequence ID" value="NOU94413.1"/>
    <property type="molecule type" value="Genomic_DNA"/>
</dbReference>
<dbReference type="InterPro" id="IPR049825">
    <property type="entry name" value="Lasso_PadeA-like"/>
</dbReference>
<evidence type="ECO:0000313" key="2">
    <source>
        <dbReference type="Proteomes" id="UP000641588"/>
    </source>
</evidence>
<accession>A0A972GUF5</accession>
<proteinExistence type="predicted"/>
<evidence type="ECO:0000313" key="1">
    <source>
        <dbReference type="EMBL" id="NOU94413.1"/>
    </source>
</evidence>
<organism evidence="1 2">
    <name type="scientific">Paenibacillus foliorum</name>
    <dbReference type="NCBI Taxonomy" id="2654974"/>
    <lineage>
        <taxon>Bacteria</taxon>
        <taxon>Bacillati</taxon>
        <taxon>Bacillota</taxon>
        <taxon>Bacilli</taxon>
        <taxon>Bacillales</taxon>
        <taxon>Paenibacillaceae</taxon>
        <taxon>Paenibacillus</taxon>
    </lineage>
</organism>
<dbReference type="AlphaFoldDB" id="A0A972GUF5"/>
<keyword evidence="2" id="KW-1185">Reference proteome</keyword>
<gene>
    <name evidence="1" type="ORF">GC093_14465</name>
</gene>